<accession>A0A4R4K2W2</accession>
<evidence type="ECO:0008006" key="3">
    <source>
        <dbReference type="Google" id="ProtNLM"/>
    </source>
</evidence>
<comment type="caution">
    <text evidence="1">The sequence shown here is derived from an EMBL/GenBank/DDBJ whole genome shotgun (WGS) entry which is preliminary data.</text>
</comment>
<evidence type="ECO:0000313" key="1">
    <source>
        <dbReference type="EMBL" id="TDB61648.1"/>
    </source>
</evidence>
<dbReference type="Proteomes" id="UP000295598">
    <property type="component" value="Unassembled WGS sequence"/>
</dbReference>
<sequence length="178" mass="19963">MLSLEEIGQSVRNNLQLIIDSQELPLAVGPITDQDFRILFGGFGDLEWEFGLAEYGNDPDRFEFCVKLVNMAIETVPSGVALCVYGVNDKIFRIHMIENFSKNDKNHPLTGRMVLLTLMSAYLFSVAVEAEGVYIMEPVSELCDYYASFGFTMHECGYIMVSDVNGLQTAFGKFARMV</sequence>
<reference evidence="1 2" key="1">
    <citation type="journal article" date="2019" name="Int. J. Syst. Evol. Microbiol.">
        <title>Photorhabdus khanii subsp. guanajuatensis subsp. nov., isolated from Heterorhabditis atacamensis, and Photorhabdus luminescens subsp. mexicana subsp. nov., isolated from Heterorhabditis mexicana entomopathogenic nematodes.</title>
        <authorList>
            <person name="Machado R.A.R."/>
            <person name="Bruno P."/>
            <person name="Arce C.C.M."/>
            <person name="Liechti N."/>
            <person name="Kohler A."/>
            <person name="Bernal J."/>
            <person name="Bruggmann R."/>
            <person name="Turlings T.C.J."/>
        </authorList>
    </citation>
    <scope>NUCLEOTIDE SEQUENCE [LARGE SCALE GENOMIC DNA]</scope>
    <source>
        <strain evidence="1 2">MEX20-17</strain>
    </source>
</reference>
<organism evidence="1 2">
    <name type="scientific">Photorhabdus khanii subsp. guanajuatensis</name>
    <dbReference type="NCBI Taxonomy" id="2100166"/>
    <lineage>
        <taxon>Bacteria</taxon>
        <taxon>Pseudomonadati</taxon>
        <taxon>Pseudomonadota</taxon>
        <taxon>Gammaproteobacteria</taxon>
        <taxon>Enterobacterales</taxon>
        <taxon>Morganellaceae</taxon>
        <taxon>Photorhabdus</taxon>
    </lineage>
</organism>
<name>A0A4R4K2W2_9GAMM</name>
<dbReference type="AlphaFoldDB" id="A0A4R4K2W2"/>
<dbReference type="RefSeq" id="WP_132352634.1">
    <property type="nucleotide sequence ID" value="NZ_CAWOJO010000004.1"/>
</dbReference>
<dbReference type="EMBL" id="PUJY01000004">
    <property type="protein sequence ID" value="TDB61648.1"/>
    <property type="molecule type" value="Genomic_DNA"/>
</dbReference>
<protein>
    <recommendedName>
        <fullName evidence="3">GNAT family N-acetyltransferase</fullName>
    </recommendedName>
</protein>
<gene>
    <name evidence="1" type="ORF">C5467_03910</name>
</gene>
<evidence type="ECO:0000313" key="2">
    <source>
        <dbReference type="Proteomes" id="UP000295598"/>
    </source>
</evidence>
<proteinExistence type="predicted"/>